<protein>
    <recommendedName>
        <fullName evidence="5">Protein DETOXIFICATION</fullName>
    </recommendedName>
</protein>
<evidence type="ECO:0000256" key="2">
    <source>
        <dbReference type="SAM" id="Phobius"/>
    </source>
</evidence>
<gene>
    <name evidence="3" type="ORF">RJ639_044419</name>
</gene>
<keyword evidence="2" id="KW-0472">Membrane</keyword>
<comment type="caution">
    <text evidence="3">The sequence shown here is derived from an EMBL/GenBank/DDBJ whole genome shotgun (WGS) entry which is preliminary data.</text>
</comment>
<dbReference type="InterPro" id="IPR002528">
    <property type="entry name" value="MATE_fam"/>
</dbReference>
<proteinExistence type="inferred from homology"/>
<organism evidence="3 4">
    <name type="scientific">Escallonia herrerae</name>
    <dbReference type="NCBI Taxonomy" id="1293975"/>
    <lineage>
        <taxon>Eukaryota</taxon>
        <taxon>Viridiplantae</taxon>
        <taxon>Streptophyta</taxon>
        <taxon>Embryophyta</taxon>
        <taxon>Tracheophyta</taxon>
        <taxon>Spermatophyta</taxon>
        <taxon>Magnoliopsida</taxon>
        <taxon>eudicotyledons</taxon>
        <taxon>Gunneridae</taxon>
        <taxon>Pentapetalae</taxon>
        <taxon>asterids</taxon>
        <taxon>campanulids</taxon>
        <taxon>Escalloniales</taxon>
        <taxon>Escalloniaceae</taxon>
        <taxon>Escallonia</taxon>
    </lineage>
</organism>
<evidence type="ECO:0008006" key="5">
    <source>
        <dbReference type="Google" id="ProtNLM"/>
    </source>
</evidence>
<feature type="transmembrane region" description="Helical" evidence="2">
    <location>
        <begin position="153"/>
        <end position="173"/>
    </location>
</feature>
<keyword evidence="2" id="KW-1133">Transmembrane helix</keyword>
<evidence type="ECO:0000256" key="1">
    <source>
        <dbReference type="ARBA" id="ARBA00010199"/>
    </source>
</evidence>
<feature type="transmembrane region" description="Helical" evidence="2">
    <location>
        <begin position="222"/>
        <end position="246"/>
    </location>
</feature>
<evidence type="ECO:0000313" key="3">
    <source>
        <dbReference type="EMBL" id="KAK3023253.1"/>
    </source>
</evidence>
<dbReference type="GO" id="GO:0016020">
    <property type="term" value="C:membrane"/>
    <property type="evidence" value="ECO:0007669"/>
    <property type="project" value="InterPro"/>
</dbReference>
<accession>A0AA88WB47</accession>
<dbReference type="AlphaFoldDB" id="A0AA88WB47"/>
<reference evidence="3" key="1">
    <citation type="submission" date="2022-12" db="EMBL/GenBank/DDBJ databases">
        <title>Draft genome assemblies for two species of Escallonia (Escalloniales).</title>
        <authorList>
            <person name="Chanderbali A."/>
            <person name="Dervinis C."/>
            <person name="Anghel I."/>
            <person name="Soltis D."/>
            <person name="Soltis P."/>
            <person name="Zapata F."/>
        </authorList>
    </citation>
    <scope>NUCLEOTIDE SEQUENCE</scope>
    <source>
        <strain evidence="3">UCBG64.0493</strain>
        <tissue evidence="3">Leaf</tissue>
    </source>
</reference>
<keyword evidence="4" id="KW-1185">Reference proteome</keyword>
<dbReference type="Proteomes" id="UP001188597">
    <property type="component" value="Unassembled WGS sequence"/>
</dbReference>
<dbReference type="GO" id="GO:0015297">
    <property type="term" value="F:antiporter activity"/>
    <property type="evidence" value="ECO:0007669"/>
    <property type="project" value="InterPro"/>
</dbReference>
<name>A0AA88WB47_9ASTE</name>
<evidence type="ECO:0000313" key="4">
    <source>
        <dbReference type="Proteomes" id="UP001188597"/>
    </source>
</evidence>
<keyword evidence="2" id="KW-0812">Transmembrane</keyword>
<comment type="similarity">
    <text evidence="1">Belongs to the multi antimicrobial extrusion (MATE) (TC 2.A.66.1) family.</text>
</comment>
<feature type="transmembrane region" description="Helical" evidence="2">
    <location>
        <begin position="252"/>
        <end position="274"/>
    </location>
</feature>
<dbReference type="PANTHER" id="PTHR11206">
    <property type="entry name" value="MULTIDRUG RESISTANCE PROTEIN"/>
    <property type="match status" value="1"/>
</dbReference>
<dbReference type="GO" id="GO:0042910">
    <property type="term" value="F:xenobiotic transmembrane transporter activity"/>
    <property type="evidence" value="ECO:0007669"/>
    <property type="project" value="InterPro"/>
</dbReference>
<dbReference type="Pfam" id="PF01554">
    <property type="entry name" value="MatE"/>
    <property type="match status" value="1"/>
</dbReference>
<sequence length="370" mass="39964">MGSAAKKDEEEEALHHQPLLVARKELQVEEEENLRDLKRRVWVESKKLWHIVGPSIFFRIASNSMNIVTQVFAGHLGKLELASISIANNVIVGFNFGLLLHFGVVGAAIALDVSWWVLIRFIISKIAVIRARVRVANELGAGHGKAAKFATKVSVVQSTIVGLFFCALTVIFRGKLSLIFSSSTEILEAVDKLSYLLATSILLNSVQPVLSGVAVGSGWQTWVAYINVGCYYLIGLPVGIILGWILHLGVEGIWGGMIFGGTALQTIVLAMITVHCNWEKELLPPPPPPPPLSPPLSPPKLPPKSPVAGWISTASPDELTARTVDASKSGKTLARIPLKSHFCCCLGANTPGFDLVLKKHRVVQSVEAAA</sequence>
<dbReference type="EMBL" id="JAVXUP010000666">
    <property type="protein sequence ID" value="KAK3023253.1"/>
    <property type="molecule type" value="Genomic_DNA"/>
</dbReference>